<dbReference type="SUPFAM" id="SSF53720">
    <property type="entry name" value="ALDH-like"/>
    <property type="match status" value="1"/>
</dbReference>
<gene>
    <name evidence="4 7" type="primary">astD</name>
    <name evidence="7" type="ORF">IOQ59_00435</name>
</gene>
<dbReference type="Proteomes" id="UP000640333">
    <property type="component" value="Unassembled WGS sequence"/>
</dbReference>
<keyword evidence="1 4" id="KW-0056">Arginine metabolism</keyword>
<dbReference type="HAMAP" id="MF_01174">
    <property type="entry name" value="Aldedh_AstD"/>
    <property type="match status" value="1"/>
</dbReference>
<dbReference type="InterPro" id="IPR029510">
    <property type="entry name" value="Ald_DH_CS_GLU"/>
</dbReference>
<sequence length="494" mass="53168">MNPVASLFINGDWVAGEGSPMESLNPGNGEQIWKGRAATADQVDLAVRSAITAFPAWAGHTFEQRVAQVRRFNEVVDHYRILLADTIGQETGKPFWEAETEVTAMLGKAEISIRAYQERTPSRESSQNELITRLQHRPHGVMGIFGPYNFPAHLPNGHIMPALLAGNTLIFKPSELTPRTAELLVHLWQKAELPDGVLNLVQGDRDTGAALAAHPQVDGLYFTGSATTGCYLHQQFAGQPEKILALEMGGNNPLLVTDVKDTAAAVFHTIQSAYITSGQRCTCARRLLVPTGVEGDRFIAALIAAIGQIQVGAYNQQPPPFMGALISNQAADNVLSAEQALISQGAQPLVPLSRPEAHRAYLTPGLIDVTPIKNRDDKECFGPLLQVIRVTDVDHAVQEANNTRFGLSAGVLSDNPQVFHQFDQAVRAGLINWNRPLTGASSALPFGGTGISGNHRASAWYAADYCAYPVASQLSETLTTPAAQPPGLSPPDTE</sequence>
<dbReference type="NCBIfam" id="NF006992">
    <property type="entry name" value="PRK09457.1"/>
    <property type="match status" value="1"/>
</dbReference>
<dbReference type="GO" id="GO:0019545">
    <property type="term" value="P:L-arginine catabolic process to succinate"/>
    <property type="evidence" value="ECO:0007669"/>
    <property type="project" value="UniProtKB-UniRule"/>
</dbReference>
<comment type="similarity">
    <text evidence="4">Belongs to the aldehyde dehydrogenase family. AstD subfamily.</text>
</comment>
<comment type="function">
    <text evidence="4">Catalyzes the NAD-dependent reduction of succinylglutamate semialdehyde into succinylglutamate.</text>
</comment>
<dbReference type="EC" id="1.2.1.71" evidence="4"/>
<dbReference type="Pfam" id="PF00171">
    <property type="entry name" value="Aldedh"/>
    <property type="match status" value="1"/>
</dbReference>
<evidence type="ECO:0000256" key="2">
    <source>
        <dbReference type="ARBA" id="ARBA00023002"/>
    </source>
</evidence>
<feature type="active site" evidence="4">
    <location>
        <position position="281"/>
    </location>
</feature>
<dbReference type="InterPro" id="IPR016160">
    <property type="entry name" value="Ald_DH_CS_CYS"/>
</dbReference>
<dbReference type="UniPathway" id="UPA00185">
    <property type="reaction ID" value="UER00282"/>
</dbReference>
<accession>A0A8J7FEK5</accession>
<proteinExistence type="inferred from homology"/>
<dbReference type="InterPro" id="IPR015590">
    <property type="entry name" value="Aldehyde_DH_dom"/>
</dbReference>
<dbReference type="GO" id="GO:0019544">
    <property type="term" value="P:L-arginine catabolic process to L-glutamate"/>
    <property type="evidence" value="ECO:0007669"/>
    <property type="project" value="UniProtKB-UniRule"/>
</dbReference>
<dbReference type="Gene3D" id="3.40.605.10">
    <property type="entry name" value="Aldehyde Dehydrogenase, Chain A, domain 1"/>
    <property type="match status" value="1"/>
</dbReference>
<dbReference type="InterPro" id="IPR017649">
    <property type="entry name" value="SuccinylGlu_semiald_DH_AstD"/>
</dbReference>
<evidence type="ECO:0000256" key="1">
    <source>
        <dbReference type="ARBA" id="ARBA00022503"/>
    </source>
</evidence>
<evidence type="ECO:0000256" key="4">
    <source>
        <dbReference type="HAMAP-Rule" id="MF_01174"/>
    </source>
</evidence>
<evidence type="ECO:0000313" key="8">
    <source>
        <dbReference type="Proteomes" id="UP000640333"/>
    </source>
</evidence>
<evidence type="ECO:0000313" key="7">
    <source>
        <dbReference type="EMBL" id="MBE9395723.1"/>
    </source>
</evidence>
<dbReference type="PANTHER" id="PTHR11699">
    <property type="entry name" value="ALDEHYDE DEHYDROGENASE-RELATED"/>
    <property type="match status" value="1"/>
</dbReference>
<dbReference type="GO" id="GO:0043824">
    <property type="term" value="F:succinylglutamate-semialdehyde dehydrogenase activity"/>
    <property type="evidence" value="ECO:0007669"/>
    <property type="project" value="UniProtKB-EC"/>
</dbReference>
<dbReference type="NCBIfam" id="TIGR03240">
    <property type="entry name" value="arg_catab_astD"/>
    <property type="match status" value="1"/>
</dbReference>
<evidence type="ECO:0000256" key="5">
    <source>
        <dbReference type="PROSITE-ProRule" id="PRU10007"/>
    </source>
</evidence>
<organism evidence="7 8">
    <name type="scientific">Pontibacterium sinense</name>
    <dbReference type="NCBI Taxonomy" id="2781979"/>
    <lineage>
        <taxon>Bacteria</taxon>
        <taxon>Pseudomonadati</taxon>
        <taxon>Pseudomonadota</taxon>
        <taxon>Gammaproteobacteria</taxon>
        <taxon>Oceanospirillales</taxon>
        <taxon>Oceanospirillaceae</taxon>
        <taxon>Pontibacterium</taxon>
    </lineage>
</organism>
<dbReference type="FunFam" id="3.40.605.10:FF:000010">
    <property type="entry name" value="N-succinylglutamate 5-semialdehyde dehydrogenase"/>
    <property type="match status" value="1"/>
</dbReference>
<reference evidence="7" key="1">
    <citation type="submission" date="2020-10" db="EMBL/GenBank/DDBJ databases">
        <title>Bacterium isolated from coastal waters sediment.</title>
        <authorList>
            <person name="Chen R.-J."/>
            <person name="Lu D.-C."/>
            <person name="Zhu K.-L."/>
            <person name="Du Z.-J."/>
        </authorList>
    </citation>
    <scope>NUCLEOTIDE SEQUENCE</scope>
    <source>
        <strain evidence="7">N1Y112</strain>
    </source>
</reference>
<comment type="pathway">
    <text evidence="4">Amino-acid degradation; L-arginine degradation via AST pathway; L-glutamate and succinate from L-arginine: step 4/5.</text>
</comment>
<keyword evidence="8" id="KW-1185">Reference proteome</keyword>
<dbReference type="InterPro" id="IPR016161">
    <property type="entry name" value="Ald_DH/histidinol_DH"/>
</dbReference>
<feature type="active site" evidence="4 5">
    <location>
        <position position="247"/>
    </location>
</feature>
<dbReference type="InterPro" id="IPR016163">
    <property type="entry name" value="Ald_DH_C"/>
</dbReference>
<dbReference type="CDD" id="cd07095">
    <property type="entry name" value="ALDH_SGSD_AstD"/>
    <property type="match status" value="1"/>
</dbReference>
<comment type="caution">
    <text evidence="7">The sequence shown here is derived from an EMBL/GenBank/DDBJ whole genome shotgun (WGS) entry which is preliminary data.</text>
</comment>
<feature type="domain" description="Aldehyde dehydrogenase" evidence="6">
    <location>
        <begin position="13"/>
        <end position="463"/>
    </location>
</feature>
<dbReference type="PROSITE" id="PS00070">
    <property type="entry name" value="ALDEHYDE_DEHYDR_CYS"/>
    <property type="match status" value="1"/>
</dbReference>
<protein>
    <recommendedName>
        <fullName evidence="4">N-succinylglutamate 5-semialdehyde dehydrogenase</fullName>
        <ecNumber evidence="4">1.2.1.71</ecNumber>
    </recommendedName>
    <alternativeName>
        <fullName evidence="4">Succinylglutamic semialdehyde dehydrogenase</fullName>
        <shortName evidence="4">SGSD</shortName>
    </alternativeName>
</protein>
<dbReference type="RefSeq" id="WP_193951283.1">
    <property type="nucleotide sequence ID" value="NZ_JADEYS010000001.1"/>
</dbReference>
<evidence type="ECO:0000259" key="6">
    <source>
        <dbReference type="Pfam" id="PF00171"/>
    </source>
</evidence>
<keyword evidence="2 4" id="KW-0560">Oxidoreductase</keyword>
<dbReference type="EMBL" id="JADEYS010000001">
    <property type="protein sequence ID" value="MBE9395723.1"/>
    <property type="molecule type" value="Genomic_DNA"/>
</dbReference>
<evidence type="ECO:0000256" key="3">
    <source>
        <dbReference type="ARBA" id="ARBA00023027"/>
    </source>
</evidence>
<feature type="binding site" evidence="4">
    <location>
        <begin position="224"/>
        <end position="229"/>
    </location>
    <ligand>
        <name>NAD(+)</name>
        <dbReference type="ChEBI" id="CHEBI:57540"/>
    </ligand>
</feature>
<name>A0A8J7FEK5_9GAMM</name>
<dbReference type="InterPro" id="IPR016162">
    <property type="entry name" value="Ald_DH_N"/>
</dbReference>
<keyword evidence="3 4" id="KW-0520">NAD</keyword>
<dbReference type="AlphaFoldDB" id="A0A8J7FEK5"/>
<dbReference type="PROSITE" id="PS00687">
    <property type="entry name" value="ALDEHYDE_DEHYDR_GLU"/>
    <property type="match status" value="1"/>
</dbReference>
<comment type="catalytic activity">
    <reaction evidence="4">
        <text>N-succinyl-L-glutamate 5-semialdehyde + NAD(+) + H2O = N-succinyl-L-glutamate + NADH + 2 H(+)</text>
        <dbReference type="Rhea" id="RHEA:10812"/>
        <dbReference type="ChEBI" id="CHEBI:15377"/>
        <dbReference type="ChEBI" id="CHEBI:15378"/>
        <dbReference type="ChEBI" id="CHEBI:57540"/>
        <dbReference type="ChEBI" id="CHEBI:57945"/>
        <dbReference type="ChEBI" id="CHEBI:58520"/>
        <dbReference type="ChEBI" id="CHEBI:58763"/>
        <dbReference type="EC" id="1.2.1.71"/>
    </reaction>
</comment>
<dbReference type="Gene3D" id="3.40.309.10">
    <property type="entry name" value="Aldehyde Dehydrogenase, Chain A, domain 2"/>
    <property type="match status" value="1"/>
</dbReference>